<reference evidence="2" key="1">
    <citation type="submission" date="2022-07" db="EMBL/GenBank/DDBJ databases">
        <title>Phylogenomic reconstructions and comparative analyses of Kickxellomycotina fungi.</title>
        <authorList>
            <person name="Reynolds N.K."/>
            <person name="Stajich J.E."/>
            <person name="Barry K."/>
            <person name="Grigoriev I.V."/>
            <person name="Crous P."/>
            <person name="Smith M.E."/>
        </authorList>
    </citation>
    <scope>NUCLEOTIDE SEQUENCE</scope>
    <source>
        <strain evidence="2">NRRL 1566</strain>
    </source>
</reference>
<protein>
    <submittedName>
        <fullName evidence="2">Uncharacterized protein</fullName>
    </submittedName>
</protein>
<accession>A0A9W8IBC9</accession>
<keyword evidence="1" id="KW-0812">Transmembrane</keyword>
<dbReference type="EMBL" id="JANBUW010000002">
    <property type="protein sequence ID" value="KAJ2852579.1"/>
    <property type="molecule type" value="Genomic_DNA"/>
</dbReference>
<evidence type="ECO:0000313" key="2">
    <source>
        <dbReference type="EMBL" id="KAJ2852579.1"/>
    </source>
</evidence>
<dbReference type="PANTHER" id="PTHR28142:SF1">
    <property type="entry name" value="MITOCHONDRIAL INNER MEMBRANE I-AAA PROTEASE SUPERCOMPLEX SUBUNIT MGR3-RELATED"/>
    <property type="match status" value="1"/>
</dbReference>
<dbReference type="GO" id="GO:0006515">
    <property type="term" value="P:protein quality control for misfolded or incompletely synthesized proteins"/>
    <property type="evidence" value="ECO:0007669"/>
    <property type="project" value="TreeGrafter"/>
</dbReference>
<dbReference type="Proteomes" id="UP001139887">
    <property type="component" value="Unassembled WGS sequence"/>
</dbReference>
<feature type="transmembrane region" description="Helical" evidence="1">
    <location>
        <begin position="60"/>
        <end position="82"/>
    </location>
</feature>
<dbReference type="InterPro" id="IPR011990">
    <property type="entry name" value="TPR-like_helical_dom_sf"/>
</dbReference>
<dbReference type="AlphaFoldDB" id="A0A9W8IBC9"/>
<dbReference type="SUPFAM" id="SSF48452">
    <property type="entry name" value="TPR-like"/>
    <property type="match status" value="1"/>
</dbReference>
<evidence type="ECO:0000313" key="3">
    <source>
        <dbReference type="Proteomes" id="UP001139887"/>
    </source>
</evidence>
<organism evidence="2 3">
    <name type="scientific">Coemansia brasiliensis</name>
    <dbReference type="NCBI Taxonomy" id="2650707"/>
    <lineage>
        <taxon>Eukaryota</taxon>
        <taxon>Fungi</taxon>
        <taxon>Fungi incertae sedis</taxon>
        <taxon>Zoopagomycota</taxon>
        <taxon>Kickxellomycotina</taxon>
        <taxon>Kickxellomycetes</taxon>
        <taxon>Kickxellales</taxon>
        <taxon>Kickxellaceae</taxon>
        <taxon>Coemansia</taxon>
    </lineage>
</organism>
<dbReference type="PANTHER" id="PTHR28142">
    <property type="entry name" value="MITOCHONDRIAL INNER MEMBRANE I-AAA PROTEASE SUPERCOMPLEX SUBUNIT MGR3-RELATED"/>
    <property type="match status" value="1"/>
</dbReference>
<keyword evidence="1" id="KW-1133">Transmembrane helix</keyword>
<comment type="caution">
    <text evidence="2">The sequence shown here is derived from an EMBL/GenBank/DDBJ whole genome shotgun (WGS) entry which is preliminary data.</text>
</comment>
<proteinExistence type="predicted"/>
<keyword evidence="1" id="KW-0472">Membrane</keyword>
<evidence type="ECO:0000256" key="1">
    <source>
        <dbReference type="SAM" id="Phobius"/>
    </source>
</evidence>
<sequence length="438" mass="48817">MFRLFRSVAPRASRFAKTELRLTAPAQTPLIQGGIRSKQQRALFTLRNTSLGDNSWRTPLVLVMVALGVATVGFTGYSMFFGPGNLYPKSVRKLLREGGMAYLRTKDKQDLPKAIECYTKALAELDELGINDSKHAPDTPHITGLIARIASVYSEMGDLDMVIKMYKELLQRILGDEGIKDPKTQVRKLLDDKLSKTERANILRALGCANKLAETYEMREQRAERRSIALPNMKKASSADSLEASRWYQWCLQLVMLTYQNHFNHLQLEQGKAVTNTPSFDPETLPHYFSVDVVTSLLYNAATFFANHSQIDLAQPLLERALDLMRRGADGKQESVCRSSVVMSHLANANVMKKDLVAAEKWSIEGLQLAKKFPENAECLNSFVALTYDLGAVYEAAGKYNSARVQYHQAAEIAGDMGDDGAVKLTRDALARISSKNA</sequence>
<name>A0A9W8IBC9_9FUNG</name>
<dbReference type="OrthoDB" id="10050400at2759"/>
<dbReference type="Gene3D" id="1.25.40.10">
    <property type="entry name" value="Tetratricopeptide repeat domain"/>
    <property type="match status" value="2"/>
</dbReference>
<dbReference type="GO" id="GO:0031942">
    <property type="term" value="C:i-AAA complex"/>
    <property type="evidence" value="ECO:0007669"/>
    <property type="project" value="TreeGrafter"/>
</dbReference>
<gene>
    <name evidence="2" type="ORF">IWW36_000208</name>
</gene>
<keyword evidence="3" id="KW-1185">Reference proteome</keyword>
<dbReference type="GO" id="GO:0051787">
    <property type="term" value="F:misfolded protein binding"/>
    <property type="evidence" value="ECO:0007669"/>
    <property type="project" value="TreeGrafter"/>
</dbReference>
<dbReference type="InterPro" id="IPR040201">
    <property type="entry name" value="Mrg3-like"/>
</dbReference>